<dbReference type="STRING" id="13035.Dacsa_1347"/>
<organism evidence="9 10">
    <name type="scientific">Dactylococcopsis salina (strain PCC 8305)</name>
    <name type="common">Myxobactron salinum</name>
    <dbReference type="NCBI Taxonomy" id="13035"/>
    <lineage>
        <taxon>Bacteria</taxon>
        <taxon>Bacillati</taxon>
        <taxon>Cyanobacteriota</taxon>
        <taxon>Cyanophyceae</taxon>
        <taxon>Nodosilineales</taxon>
        <taxon>Cymatolegaceae</taxon>
        <taxon>Dactylococcopsis</taxon>
    </lineage>
</organism>
<keyword evidence="6 8" id="KW-1133">Transmembrane helix</keyword>
<evidence type="ECO:0000256" key="1">
    <source>
        <dbReference type="ARBA" id="ARBA00004651"/>
    </source>
</evidence>
<reference evidence="9" key="1">
    <citation type="submission" date="2012-04" db="EMBL/GenBank/DDBJ databases">
        <title>Finished genome of Dactylococcopsis salina PCC 8305.</title>
        <authorList>
            <consortium name="US DOE Joint Genome Institute"/>
            <person name="Gugger M."/>
            <person name="Coursin T."/>
            <person name="Rippka R."/>
            <person name="Tandeau De Marsac N."/>
            <person name="Huntemann M."/>
            <person name="Wei C.-L."/>
            <person name="Han J."/>
            <person name="Detter J.C."/>
            <person name="Han C."/>
            <person name="Tapia R."/>
            <person name="Daligault H."/>
            <person name="Chen A."/>
            <person name="Krypides N."/>
            <person name="Mavromatis K."/>
            <person name="Markowitz V."/>
            <person name="Szeto E."/>
            <person name="Ivanova N."/>
            <person name="Ovchinnikova G."/>
            <person name="Pagani I."/>
            <person name="Pati A."/>
            <person name="Goodwin L."/>
            <person name="Peters L."/>
            <person name="Pitluck S."/>
            <person name="Woyke T."/>
            <person name="Kerfeld C."/>
        </authorList>
    </citation>
    <scope>NUCLEOTIDE SEQUENCE [LARGE SCALE GENOMIC DNA]</scope>
    <source>
        <strain evidence="9">PCC 8305</strain>
    </source>
</reference>
<feature type="transmembrane region" description="Helical" evidence="8">
    <location>
        <begin position="72"/>
        <end position="90"/>
    </location>
</feature>
<sequence>MENLDWIIGIILVIVASTLRGLSGFGSAMILTPGLSILFNPQEVVVTVISLEIVATAILLPNAISKTKWQEVFPMSFAAILMIPVGVIFLNKLDAELIRMLIGILLLVTVFLLFNSDRYNLDIKPSVSLNLAVGAFSGFLTSLTSMGGIPIVLYQFLLSDSATEKRATFISFFAFTQIIALISYLITDLLSMQVIQMFLYFSPVFIAGIFLGRFLFTYVKETVFNKLIIYLLFIMSLLALFPTMETIFMALLD</sequence>
<dbReference type="InterPro" id="IPR052017">
    <property type="entry name" value="TSUP"/>
</dbReference>
<feature type="transmembrane region" description="Helical" evidence="8">
    <location>
        <begin position="134"/>
        <end position="157"/>
    </location>
</feature>
<comment type="subcellular location">
    <subcellularLocation>
        <location evidence="1 8">Cell membrane</location>
        <topology evidence="1 8">Multi-pass membrane protein</topology>
    </subcellularLocation>
</comment>
<dbReference type="GO" id="GO:0005886">
    <property type="term" value="C:plasma membrane"/>
    <property type="evidence" value="ECO:0007669"/>
    <property type="project" value="UniProtKB-SubCell"/>
</dbReference>
<keyword evidence="7 8" id="KW-0472">Membrane</keyword>
<keyword evidence="4 8" id="KW-1003">Cell membrane</keyword>
<dbReference type="Pfam" id="PF01925">
    <property type="entry name" value="TauE"/>
    <property type="match status" value="1"/>
</dbReference>
<feature type="transmembrane region" description="Helical" evidence="8">
    <location>
        <begin position="228"/>
        <end position="252"/>
    </location>
</feature>
<evidence type="ECO:0000256" key="6">
    <source>
        <dbReference type="ARBA" id="ARBA00022989"/>
    </source>
</evidence>
<feature type="transmembrane region" description="Helical" evidence="8">
    <location>
        <begin position="6"/>
        <end position="31"/>
    </location>
</feature>
<protein>
    <recommendedName>
        <fullName evidence="8">Probable membrane transporter protein</fullName>
    </recommendedName>
</protein>
<dbReference type="EMBL" id="CP003944">
    <property type="protein sequence ID" value="AFZ50041.1"/>
    <property type="molecule type" value="Genomic_DNA"/>
</dbReference>
<evidence type="ECO:0000313" key="10">
    <source>
        <dbReference type="Proteomes" id="UP000010482"/>
    </source>
</evidence>
<proteinExistence type="inferred from homology"/>
<dbReference type="Proteomes" id="UP000010482">
    <property type="component" value="Chromosome"/>
</dbReference>
<dbReference type="InterPro" id="IPR002781">
    <property type="entry name" value="TM_pro_TauE-like"/>
</dbReference>
<dbReference type="OrthoDB" id="7843147at2"/>
<dbReference type="PANTHER" id="PTHR30269">
    <property type="entry name" value="TRANSMEMBRANE PROTEIN YFCA"/>
    <property type="match status" value="1"/>
</dbReference>
<feature type="transmembrane region" description="Helical" evidence="8">
    <location>
        <begin position="169"/>
        <end position="186"/>
    </location>
</feature>
<gene>
    <name evidence="9" type="ORF">Dacsa_1347</name>
</gene>
<dbReference type="AlphaFoldDB" id="K9YSX4"/>
<dbReference type="RefSeq" id="WP_015229046.1">
    <property type="nucleotide sequence ID" value="NC_019780.1"/>
</dbReference>
<evidence type="ECO:0000256" key="2">
    <source>
        <dbReference type="ARBA" id="ARBA00009142"/>
    </source>
</evidence>
<feature type="transmembrane region" description="Helical" evidence="8">
    <location>
        <begin position="198"/>
        <end position="216"/>
    </location>
</feature>
<comment type="similarity">
    <text evidence="2 8">Belongs to the 4-toluene sulfonate uptake permease (TSUP) (TC 2.A.102) family.</text>
</comment>
<evidence type="ECO:0000256" key="5">
    <source>
        <dbReference type="ARBA" id="ARBA00022692"/>
    </source>
</evidence>
<evidence type="ECO:0000256" key="4">
    <source>
        <dbReference type="ARBA" id="ARBA00022475"/>
    </source>
</evidence>
<evidence type="ECO:0000256" key="3">
    <source>
        <dbReference type="ARBA" id="ARBA00022448"/>
    </source>
</evidence>
<keyword evidence="10" id="KW-1185">Reference proteome</keyword>
<keyword evidence="5 8" id="KW-0812">Transmembrane</keyword>
<evidence type="ECO:0000313" key="9">
    <source>
        <dbReference type="EMBL" id="AFZ50041.1"/>
    </source>
</evidence>
<keyword evidence="3" id="KW-0813">Transport</keyword>
<dbReference type="eggNOG" id="COG0730">
    <property type="taxonomic scope" value="Bacteria"/>
</dbReference>
<dbReference type="PANTHER" id="PTHR30269:SF37">
    <property type="entry name" value="MEMBRANE TRANSPORTER PROTEIN"/>
    <property type="match status" value="1"/>
</dbReference>
<evidence type="ECO:0000256" key="8">
    <source>
        <dbReference type="RuleBase" id="RU363041"/>
    </source>
</evidence>
<feature type="transmembrane region" description="Helical" evidence="8">
    <location>
        <begin position="97"/>
        <end position="114"/>
    </location>
</feature>
<dbReference type="KEGG" id="dsl:Dacsa_1347"/>
<name>K9YSX4_DACS8</name>
<accession>K9YSX4</accession>
<evidence type="ECO:0000256" key="7">
    <source>
        <dbReference type="ARBA" id="ARBA00023136"/>
    </source>
</evidence>
<dbReference type="HOGENOM" id="CLU_054750_1_1_3"/>